<keyword evidence="1" id="KW-0732">Signal</keyword>
<dbReference type="Proteomes" id="UP000248340">
    <property type="component" value="Unassembled WGS sequence"/>
</dbReference>
<evidence type="ECO:0000313" key="3">
    <source>
        <dbReference type="Proteomes" id="UP000248340"/>
    </source>
</evidence>
<dbReference type="RefSeq" id="XP_025492675.1">
    <property type="nucleotide sequence ID" value="XM_025639260.1"/>
</dbReference>
<reference evidence="2 3" key="1">
    <citation type="submission" date="2016-12" db="EMBL/GenBank/DDBJ databases">
        <title>The genomes of Aspergillus section Nigri reveals drivers in fungal speciation.</title>
        <authorList>
            <consortium name="DOE Joint Genome Institute"/>
            <person name="Vesth T.C."/>
            <person name="Nybo J."/>
            <person name="Theobald S."/>
            <person name="Brandl J."/>
            <person name="Frisvad J.C."/>
            <person name="Nielsen K.F."/>
            <person name="Lyhne E.K."/>
            <person name="Kogle M.E."/>
            <person name="Kuo A."/>
            <person name="Riley R."/>
            <person name="Clum A."/>
            <person name="Nolan M."/>
            <person name="Lipzen A."/>
            <person name="Salamov A."/>
            <person name="Henrissat B."/>
            <person name="Wiebenga A."/>
            <person name="De Vries R.P."/>
            <person name="Grigoriev I.V."/>
            <person name="Mortensen U.H."/>
            <person name="Andersen M.R."/>
            <person name="Baker S.E."/>
        </authorList>
    </citation>
    <scope>NUCLEOTIDE SEQUENCE [LARGE SCALE GENOMIC DNA]</scope>
    <source>
        <strain evidence="2 3">CBS 121591</strain>
    </source>
</reference>
<organism evidence="2 3">
    <name type="scientific">Aspergillus uvarum CBS 121591</name>
    <dbReference type="NCBI Taxonomy" id="1448315"/>
    <lineage>
        <taxon>Eukaryota</taxon>
        <taxon>Fungi</taxon>
        <taxon>Dikarya</taxon>
        <taxon>Ascomycota</taxon>
        <taxon>Pezizomycotina</taxon>
        <taxon>Eurotiomycetes</taxon>
        <taxon>Eurotiomycetidae</taxon>
        <taxon>Eurotiales</taxon>
        <taxon>Aspergillaceae</taxon>
        <taxon>Aspergillus</taxon>
        <taxon>Aspergillus subgen. Circumdati</taxon>
    </lineage>
</organism>
<proteinExistence type="predicted"/>
<evidence type="ECO:0000256" key="1">
    <source>
        <dbReference type="SAM" id="SignalP"/>
    </source>
</evidence>
<dbReference type="VEuPathDB" id="FungiDB:BO82DRAFT_401464"/>
<gene>
    <name evidence="2" type="ORF">BO82DRAFT_401464</name>
</gene>
<dbReference type="GeneID" id="37142002"/>
<name>A0A319CAH2_9EURO</name>
<dbReference type="AlphaFoldDB" id="A0A319CAH2"/>
<feature type="signal peptide" evidence="1">
    <location>
        <begin position="1"/>
        <end position="26"/>
    </location>
</feature>
<protein>
    <submittedName>
        <fullName evidence="2">Uncharacterized protein</fullName>
    </submittedName>
</protein>
<dbReference type="STRING" id="1448315.A0A319CAH2"/>
<accession>A0A319CAH2</accession>
<sequence>MATPAVLRQCFLGLVALVCLFLVHQSFQVAGSSRLSLQGRDVESGTLSLGWAEASNISIAERNFQLQSRAEDEKDPLTLEGAILKGRGLYCRSAGVWTLSDEPNPSFTYADLEEYYSEQYYDTFTSEESIGPALQALGLPSTVSTNGGADGNLVGKLFHQNEGPIQTNMEFGNPMSVRRGVIVAETNWGPASKKNTKIFPPLKRWSDIVFLAYRELAKEGGAINGLQYVVRTHVLNDDTRAIIHEVCGGSPPVWPGTTFKISSKQSKSGEYINREGLALLGTPNGGGIGWLLINHKQQFMDGRETKRPVQVTVWRTTGHGDGKDWYHMAFQLKNLAALRG</sequence>
<dbReference type="EMBL" id="KZ821695">
    <property type="protein sequence ID" value="PYH82475.1"/>
    <property type="molecule type" value="Genomic_DNA"/>
</dbReference>
<evidence type="ECO:0000313" key="2">
    <source>
        <dbReference type="EMBL" id="PYH82475.1"/>
    </source>
</evidence>
<feature type="chain" id="PRO_5016392495" evidence="1">
    <location>
        <begin position="27"/>
        <end position="340"/>
    </location>
</feature>
<dbReference type="OrthoDB" id="5337308at2759"/>
<keyword evidence="3" id="KW-1185">Reference proteome</keyword>